<evidence type="ECO:0000313" key="2">
    <source>
        <dbReference type="Proteomes" id="UP000657592"/>
    </source>
</evidence>
<dbReference type="AlphaFoldDB" id="A0A917ICR7"/>
<dbReference type="InterPro" id="IPR010064">
    <property type="entry name" value="HK97-gp10_tail"/>
</dbReference>
<dbReference type="Pfam" id="PF04883">
    <property type="entry name" value="HK97-gp10_like"/>
    <property type="match status" value="1"/>
</dbReference>
<evidence type="ECO:0000313" key="1">
    <source>
        <dbReference type="EMBL" id="GGH34220.1"/>
    </source>
</evidence>
<sequence>MAYRDQTSVDFNDVYFDNIMKSAGVDALTKDAAERAAGVARSTAPVDTGSYRDQIRVVVRESRYRRVYRVVGHDPKTLLIESKTGNLARALKAAKS</sequence>
<reference evidence="1" key="1">
    <citation type="journal article" date="2014" name="Int. J. Syst. Evol. Microbiol.">
        <title>Complete genome sequence of Corynebacterium casei LMG S-19264T (=DSM 44701T), isolated from a smear-ripened cheese.</title>
        <authorList>
            <consortium name="US DOE Joint Genome Institute (JGI-PGF)"/>
            <person name="Walter F."/>
            <person name="Albersmeier A."/>
            <person name="Kalinowski J."/>
            <person name="Ruckert C."/>
        </authorList>
    </citation>
    <scope>NUCLEOTIDE SEQUENCE</scope>
    <source>
        <strain evidence="1">CGMCC 1.15794</strain>
    </source>
</reference>
<dbReference type="RefSeq" id="WP_188754357.1">
    <property type="nucleotide sequence ID" value="NZ_BMJY01000001.1"/>
</dbReference>
<dbReference type="EMBL" id="BMJY01000001">
    <property type="protein sequence ID" value="GGH34220.1"/>
    <property type="molecule type" value="Genomic_DNA"/>
</dbReference>
<proteinExistence type="predicted"/>
<reference evidence="1" key="2">
    <citation type="submission" date="2020-09" db="EMBL/GenBank/DDBJ databases">
        <authorList>
            <person name="Sun Q."/>
            <person name="Zhou Y."/>
        </authorList>
    </citation>
    <scope>NUCLEOTIDE SEQUENCE</scope>
    <source>
        <strain evidence="1">CGMCC 1.15794</strain>
    </source>
</reference>
<dbReference type="Proteomes" id="UP000657592">
    <property type="component" value="Unassembled WGS sequence"/>
</dbReference>
<evidence type="ECO:0008006" key="3">
    <source>
        <dbReference type="Google" id="ProtNLM"/>
    </source>
</evidence>
<comment type="caution">
    <text evidence="1">The sequence shown here is derived from an EMBL/GenBank/DDBJ whole genome shotgun (WGS) entry which is preliminary data.</text>
</comment>
<accession>A0A917ICR7</accession>
<organism evidence="1 2">
    <name type="scientific">Microbacterium album</name>
    <dbReference type="NCBI Taxonomy" id="2053191"/>
    <lineage>
        <taxon>Bacteria</taxon>
        <taxon>Bacillati</taxon>
        <taxon>Actinomycetota</taxon>
        <taxon>Actinomycetes</taxon>
        <taxon>Micrococcales</taxon>
        <taxon>Microbacteriaceae</taxon>
        <taxon>Microbacterium</taxon>
    </lineage>
</organism>
<protein>
    <recommendedName>
        <fullName evidence="3">HK97 gp10 family phage protein</fullName>
    </recommendedName>
</protein>
<keyword evidence="2" id="KW-1185">Reference proteome</keyword>
<name>A0A917ICR7_9MICO</name>
<gene>
    <name evidence="1" type="ORF">GCM10010921_01750</name>
</gene>